<dbReference type="InterPro" id="IPR013767">
    <property type="entry name" value="PAS_fold"/>
</dbReference>
<name>A0A255YW58_9PROT</name>
<dbReference type="AlphaFoldDB" id="A0A255YW58"/>
<comment type="caution">
    <text evidence="2">The sequence shown here is derived from an EMBL/GenBank/DDBJ whole genome shotgun (WGS) entry which is preliminary data.</text>
</comment>
<sequence>MCLLWPTRRPRVAWSSGEGIKPMLDSVAALGELFRHFPVPIMAWWKQSGHLSLAFCNKAFAHLCARDHDSMAHLTGSLLMPIDGQPDPGPAIVRSLVQGGVLDIEVSVMAHGRPRRLRVLGQGLGVGSRQPEQIFLAIARDVSNEARQANAMATTERMLSAVIKNIHLPLLMLTQDARIILANPAAARLFERPMDEIVGQHLSILFTAQDWPAVSARFEAGIRSHSEQRGAVRIRSGRGELLEMEVRGQPMGDIGGKPMRMLTFTPFEPLPSPTHDGLDAMGQTLAAGNDILAGRLQIIGLDDMRSTFGERWGSMREQALAIAEQTIRRDLSPTDQLQRMPDDSFVINFSGITEAEAVVRAQRIADTVRDRLLGAATPEGRVEAMVATVRSADLAEQQSEDLADFLVRKLAARRDESRRYMQTLLREAMTKATLDPRQIMRPEGFALPMQVAELAYPWRQQIAMAMTTLGDDKAASFEADLVTLSVSIDWGELRKRKGTLVVPVQFENLMLPRLLDRYVDVVRNLPVELRQRILLHMLHIPAGIAGSRVGGMIQTLGPHCSGIALQLPAIDHPLDPVGNRVRMVTVPFDMLEYGEQNGHARLTRLLRTCHLRKMKVWIEDVPDTTVSMKLAADGVDMVTLLR</sequence>
<dbReference type="PANTHER" id="PTHR44757:SF2">
    <property type="entry name" value="BIOFILM ARCHITECTURE MAINTENANCE PROTEIN MBAA"/>
    <property type="match status" value="1"/>
</dbReference>
<dbReference type="EMBL" id="NOXU01000030">
    <property type="protein sequence ID" value="OYQ33428.1"/>
    <property type="molecule type" value="Genomic_DNA"/>
</dbReference>
<evidence type="ECO:0000313" key="2">
    <source>
        <dbReference type="EMBL" id="OYQ33428.1"/>
    </source>
</evidence>
<proteinExistence type="predicted"/>
<keyword evidence="3" id="KW-1185">Reference proteome</keyword>
<dbReference type="InterPro" id="IPR000014">
    <property type="entry name" value="PAS"/>
</dbReference>
<feature type="domain" description="PAS" evidence="1">
    <location>
        <begin position="155"/>
        <end position="225"/>
    </location>
</feature>
<dbReference type="Gene3D" id="3.30.450.20">
    <property type="entry name" value="PAS domain"/>
    <property type="match status" value="1"/>
</dbReference>
<dbReference type="PANTHER" id="PTHR44757">
    <property type="entry name" value="DIGUANYLATE CYCLASE DGCP"/>
    <property type="match status" value="1"/>
</dbReference>
<dbReference type="Proteomes" id="UP000216998">
    <property type="component" value="Unassembled WGS sequence"/>
</dbReference>
<dbReference type="InterPro" id="IPR035965">
    <property type="entry name" value="PAS-like_dom_sf"/>
</dbReference>
<reference evidence="2 3" key="1">
    <citation type="submission" date="2017-07" db="EMBL/GenBank/DDBJ databases">
        <title>Niveispirillum cyanobacteriorum sp. nov., isolated from cyanobacterial aggregates in a eutrophic lake.</title>
        <authorList>
            <person name="Cai H."/>
        </authorList>
    </citation>
    <scope>NUCLEOTIDE SEQUENCE [LARGE SCALE GENOMIC DNA]</scope>
    <source>
        <strain evidence="3">TH1-14</strain>
    </source>
</reference>
<evidence type="ECO:0000313" key="3">
    <source>
        <dbReference type="Proteomes" id="UP000216998"/>
    </source>
</evidence>
<accession>A0A255YW58</accession>
<dbReference type="PROSITE" id="PS50112">
    <property type="entry name" value="PAS"/>
    <property type="match status" value="1"/>
</dbReference>
<dbReference type="CDD" id="cd00130">
    <property type="entry name" value="PAS"/>
    <property type="match status" value="1"/>
</dbReference>
<dbReference type="Pfam" id="PF00989">
    <property type="entry name" value="PAS"/>
    <property type="match status" value="1"/>
</dbReference>
<protein>
    <recommendedName>
        <fullName evidence="1">PAS domain-containing protein</fullName>
    </recommendedName>
</protein>
<dbReference type="SUPFAM" id="SSF55785">
    <property type="entry name" value="PYP-like sensor domain (PAS domain)"/>
    <property type="match status" value="1"/>
</dbReference>
<dbReference type="SMART" id="SM00091">
    <property type="entry name" value="PAS"/>
    <property type="match status" value="1"/>
</dbReference>
<dbReference type="OrthoDB" id="7335474at2"/>
<dbReference type="InterPro" id="IPR052155">
    <property type="entry name" value="Biofilm_reg_signaling"/>
</dbReference>
<dbReference type="GO" id="GO:0006355">
    <property type="term" value="P:regulation of DNA-templated transcription"/>
    <property type="evidence" value="ECO:0007669"/>
    <property type="project" value="InterPro"/>
</dbReference>
<dbReference type="NCBIfam" id="TIGR00229">
    <property type="entry name" value="sensory_box"/>
    <property type="match status" value="1"/>
</dbReference>
<organism evidence="2 3">
    <name type="scientific">Niveispirillum lacus</name>
    <dbReference type="NCBI Taxonomy" id="1981099"/>
    <lineage>
        <taxon>Bacteria</taxon>
        <taxon>Pseudomonadati</taxon>
        <taxon>Pseudomonadota</taxon>
        <taxon>Alphaproteobacteria</taxon>
        <taxon>Rhodospirillales</taxon>
        <taxon>Azospirillaceae</taxon>
        <taxon>Niveispirillum</taxon>
    </lineage>
</organism>
<evidence type="ECO:0000259" key="1">
    <source>
        <dbReference type="PROSITE" id="PS50112"/>
    </source>
</evidence>
<gene>
    <name evidence="2" type="ORF">CHU95_13535</name>
</gene>